<gene>
    <name evidence="1" type="ORF">FYJ84_09475</name>
</gene>
<dbReference type="Pfam" id="PF06995">
    <property type="entry name" value="Phage_P2_GpU"/>
    <property type="match status" value="1"/>
</dbReference>
<comment type="caution">
    <text evidence="1">The sequence shown here is derived from an EMBL/GenBank/DDBJ whole genome shotgun (WGS) entry which is preliminary data.</text>
</comment>
<dbReference type="Proteomes" id="UP000433181">
    <property type="component" value="Unassembled WGS sequence"/>
</dbReference>
<dbReference type="AlphaFoldDB" id="A0A6I2UCE8"/>
<dbReference type="RefSeq" id="WP_154407381.1">
    <property type="nucleotide sequence ID" value="NZ_VUNR01000018.1"/>
</dbReference>
<reference evidence="1 2" key="1">
    <citation type="submission" date="2019-08" db="EMBL/GenBank/DDBJ databases">
        <title>In-depth cultivation of the pig gut microbiome towards novel bacterial diversity and tailored functional studies.</title>
        <authorList>
            <person name="Wylensek D."/>
            <person name="Hitch T.C.A."/>
            <person name="Clavel T."/>
        </authorList>
    </citation>
    <scope>NUCLEOTIDE SEQUENCE [LARGE SCALE GENOMIC DNA]</scope>
    <source>
        <strain evidence="1 2">WCA-693-APC-5D-A</strain>
    </source>
</reference>
<dbReference type="InterPro" id="IPR009734">
    <property type="entry name" value="Myoviridae_GpU"/>
</dbReference>
<name>A0A6I2UCE8_9FIRM</name>
<sequence>MYIGYMGSVVFVVSRDYLLTPSDFQRSGEARWAEHDLILRKPVSQFKGPGLEKLSFRIQLRSDHGNIIVSPMEKLETLRQMRDTGAVFPLVIGGKPVTQNYWRIDSLSEGNNYFNALGKLIQTDVTVNLTEYDDSNYVEEQTKTDKYGAIYNVANIALGGLGGVL</sequence>
<evidence type="ECO:0000313" key="2">
    <source>
        <dbReference type="Proteomes" id="UP000433181"/>
    </source>
</evidence>
<organism evidence="1 2">
    <name type="scientific">Anaerovibrio slackiae</name>
    <dbReference type="NCBI Taxonomy" id="2652309"/>
    <lineage>
        <taxon>Bacteria</taxon>
        <taxon>Bacillati</taxon>
        <taxon>Bacillota</taxon>
        <taxon>Negativicutes</taxon>
        <taxon>Selenomonadales</taxon>
        <taxon>Selenomonadaceae</taxon>
        <taxon>Anaerovibrio</taxon>
    </lineage>
</organism>
<dbReference type="GeneID" id="96779150"/>
<evidence type="ECO:0000313" key="1">
    <source>
        <dbReference type="EMBL" id="MSU09213.1"/>
    </source>
</evidence>
<protein>
    <submittedName>
        <fullName evidence="1">Phage tail protein</fullName>
    </submittedName>
</protein>
<dbReference type="EMBL" id="VUNR01000018">
    <property type="protein sequence ID" value="MSU09213.1"/>
    <property type="molecule type" value="Genomic_DNA"/>
</dbReference>
<keyword evidence="2" id="KW-1185">Reference proteome</keyword>
<proteinExistence type="predicted"/>
<accession>A0A6I2UCE8</accession>